<dbReference type="Proteomes" id="UP000252519">
    <property type="component" value="Unassembled WGS sequence"/>
</dbReference>
<sequence>LLTGLVHPGCRPVSSTRIAFVYLSFYFYLYIDGLPQIDVVNFSKFRQCLPTTMSGCDSGEGSSQSEPSQFEWELCRENVKPLKSGRRVEAINQALAHAAYGPKAETLANQKFDEIMELCEASHDPLKHCLDFCTWFEQTFPHGRQRLFYSLLWKIVHKYAKWPAYLEDERMVRIWEKLADNSLGHGWEIYQHANSIGSLLRLVFFSF</sequence>
<accession>A0A368FJ97</accession>
<dbReference type="GO" id="GO:0007094">
    <property type="term" value="P:mitotic spindle assembly checkpoint signaling"/>
    <property type="evidence" value="ECO:0007669"/>
    <property type="project" value="InterPro"/>
</dbReference>
<proteinExistence type="predicted"/>
<gene>
    <name evidence="2" type="ORF">ANCCAN_23352</name>
</gene>
<dbReference type="EMBL" id="JOJR01001443">
    <property type="protein sequence ID" value="RCN30875.1"/>
    <property type="molecule type" value="Genomic_DNA"/>
</dbReference>
<dbReference type="SMART" id="SM00777">
    <property type="entry name" value="Mad3_BUB1_I"/>
    <property type="match status" value="1"/>
</dbReference>
<reference evidence="2 3" key="1">
    <citation type="submission" date="2014-10" db="EMBL/GenBank/DDBJ databases">
        <title>Draft genome of the hookworm Ancylostoma caninum.</title>
        <authorList>
            <person name="Mitreva M."/>
        </authorList>
    </citation>
    <scope>NUCLEOTIDE SEQUENCE [LARGE SCALE GENOMIC DNA]</scope>
    <source>
        <strain evidence="2 3">Baltimore</strain>
    </source>
</reference>
<dbReference type="PANTHER" id="PTHR14030">
    <property type="entry name" value="MITOTIC CHECKPOINT SERINE/THREONINE-PROTEIN KINASE BUB1"/>
    <property type="match status" value="1"/>
</dbReference>
<dbReference type="PANTHER" id="PTHR14030:SF28">
    <property type="entry name" value="BUB1 N-TERMINAL DOMAIN-CONTAINING PROTEIN"/>
    <property type="match status" value="1"/>
</dbReference>
<dbReference type="PROSITE" id="PS51489">
    <property type="entry name" value="BUB1_N"/>
    <property type="match status" value="1"/>
</dbReference>
<feature type="non-terminal residue" evidence="2">
    <location>
        <position position="1"/>
    </location>
</feature>
<dbReference type="GO" id="GO:0051754">
    <property type="term" value="P:meiotic sister chromatid cohesion, centromeric"/>
    <property type="evidence" value="ECO:0007669"/>
    <property type="project" value="TreeGrafter"/>
</dbReference>
<evidence type="ECO:0000259" key="1">
    <source>
        <dbReference type="PROSITE" id="PS51489"/>
    </source>
</evidence>
<dbReference type="GO" id="GO:0005634">
    <property type="term" value="C:nucleus"/>
    <property type="evidence" value="ECO:0007669"/>
    <property type="project" value="TreeGrafter"/>
</dbReference>
<keyword evidence="3" id="KW-1185">Reference proteome</keyword>
<dbReference type="GO" id="GO:0004672">
    <property type="term" value="F:protein kinase activity"/>
    <property type="evidence" value="ECO:0007669"/>
    <property type="project" value="TreeGrafter"/>
</dbReference>
<dbReference type="InterPro" id="IPR013212">
    <property type="entry name" value="Mad3/Bub1_I"/>
</dbReference>
<protein>
    <recommendedName>
        <fullName evidence="1">BUB1 N-terminal domain-containing protein</fullName>
    </recommendedName>
</protein>
<evidence type="ECO:0000313" key="3">
    <source>
        <dbReference type="Proteomes" id="UP000252519"/>
    </source>
</evidence>
<dbReference type="Pfam" id="PF08311">
    <property type="entry name" value="Mad3_BUB1_I"/>
    <property type="match status" value="1"/>
</dbReference>
<name>A0A368FJ97_ANCCA</name>
<dbReference type="STRING" id="29170.A0A368FJ97"/>
<dbReference type="OrthoDB" id="248495at2759"/>
<evidence type="ECO:0000313" key="2">
    <source>
        <dbReference type="EMBL" id="RCN30875.1"/>
    </source>
</evidence>
<dbReference type="InterPro" id="IPR015661">
    <property type="entry name" value="Bub1/Mad3"/>
</dbReference>
<dbReference type="AlphaFoldDB" id="A0A368FJ97"/>
<organism evidence="2 3">
    <name type="scientific">Ancylostoma caninum</name>
    <name type="common">Dog hookworm</name>
    <dbReference type="NCBI Taxonomy" id="29170"/>
    <lineage>
        <taxon>Eukaryota</taxon>
        <taxon>Metazoa</taxon>
        <taxon>Ecdysozoa</taxon>
        <taxon>Nematoda</taxon>
        <taxon>Chromadorea</taxon>
        <taxon>Rhabditida</taxon>
        <taxon>Rhabditina</taxon>
        <taxon>Rhabditomorpha</taxon>
        <taxon>Strongyloidea</taxon>
        <taxon>Ancylostomatidae</taxon>
        <taxon>Ancylostomatinae</taxon>
        <taxon>Ancylostoma</taxon>
    </lineage>
</organism>
<comment type="caution">
    <text evidence="2">The sequence shown here is derived from an EMBL/GenBank/DDBJ whole genome shotgun (WGS) entry which is preliminary data.</text>
</comment>
<feature type="domain" description="BUB1 N-terminal" evidence="1">
    <location>
        <begin position="112"/>
        <end position="207"/>
    </location>
</feature>
<dbReference type="Gene3D" id="1.25.40.430">
    <property type="match status" value="1"/>
</dbReference>